<comment type="similarity">
    <text evidence="4">Belongs to the iron/ascorbate-dependent oxidoreductase family.</text>
</comment>
<dbReference type="SUPFAM" id="SSF51197">
    <property type="entry name" value="Clavaminate synthase-like"/>
    <property type="match status" value="1"/>
</dbReference>
<dbReference type="Gene3D" id="2.60.120.330">
    <property type="entry name" value="B-lactam Antibiotic, Isopenicillin N Synthase, Chain"/>
    <property type="match status" value="1"/>
</dbReference>
<comment type="caution">
    <text evidence="6">The sequence shown here is derived from an EMBL/GenBank/DDBJ whole genome shotgun (WGS) entry which is preliminary data.</text>
</comment>
<name>A0A9Q1LH20_9SOLA</name>
<dbReference type="OrthoDB" id="288590at2759"/>
<sequence length="200" mass="22446">MKVLSANLGLRENYLENAFGGEDIGACLRVNFYPKCPQPDLTLGLSPHSDPGGLTFLLPDQHVAGLQVRRNSNWITVKPAPHAFIVNIGRNSVVENHSCDNWYQIHVFKSGLREISSGTSNAELHQMVEQLEVIVDRVTQAPETGEMASILARMARLEEDYAVRHKNSMDEMELILKEKEELCEEVLLLRMALQNIVPRG</sequence>
<protein>
    <recommendedName>
        <fullName evidence="5">Fe2OG dioxygenase domain-containing protein</fullName>
    </recommendedName>
</protein>
<evidence type="ECO:0000259" key="5">
    <source>
        <dbReference type="PROSITE" id="PS51471"/>
    </source>
</evidence>
<keyword evidence="7" id="KW-1185">Reference proteome</keyword>
<evidence type="ECO:0000256" key="3">
    <source>
        <dbReference type="ARBA" id="ARBA00023004"/>
    </source>
</evidence>
<dbReference type="Pfam" id="PF03171">
    <property type="entry name" value="2OG-FeII_Oxy"/>
    <property type="match status" value="1"/>
</dbReference>
<feature type="domain" description="Fe2OG dioxygenase" evidence="5">
    <location>
        <begin position="23"/>
        <end position="149"/>
    </location>
</feature>
<dbReference type="PROSITE" id="PS51471">
    <property type="entry name" value="FE2OG_OXY"/>
    <property type="match status" value="1"/>
</dbReference>
<evidence type="ECO:0000256" key="4">
    <source>
        <dbReference type="RuleBase" id="RU003682"/>
    </source>
</evidence>
<keyword evidence="2 4" id="KW-0560">Oxidoreductase</keyword>
<keyword evidence="3 4" id="KW-0408">Iron</keyword>
<dbReference type="AlphaFoldDB" id="A0A9Q1LH20"/>
<organism evidence="6 7">
    <name type="scientific">Anisodus acutangulus</name>
    <dbReference type="NCBI Taxonomy" id="402998"/>
    <lineage>
        <taxon>Eukaryota</taxon>
        <taxon>Viridiplantae</taxon>
        <taxon>Streptophyta</taxon>
        <taxon>Embryophyta</taxon>
        <taxon>Tracheophyta</taxon>
        <taxon>Spermatophyta</taxon>
        <taxon>Magnoliopsida</taxon>
        <taxon>eudicotyledons</taxon>
        <taxon>Gunneridae</taxon>
        <taxon>Pentapetalae</taxon>
        <taxon>asterids</taxon>
        <taxon>lamiids</taxon>
        <taxon>Solanales</taxon>
        <taxon>Solanaceae</taxon>
        <taxon>Solanoideae</taxon>
        <taxon>Hyoscyameae</taxon>
        <taxon>Anisodus</taxon>
    </lineage>
</organism>
<dbReference type="InterPro" id="IPR044861">
    <property type="entry name" value="IPNS-like_FE2OG_OXY"/>
</dbReference>
<evidence type="ECO:0000256" key="2">
    <source>
        <dbReference type="ARBA" id="ARBA00023002"/>
    </source>
</evidence>
<keyword evidence="1 4" id="KW-0479">Metal-binding</keyword>
<evidence type="ECO:0000256" key="1">
    <source>
        <dbReference type="ARBA" id="ARBA00022723"/>
    </source>
</evidence>
<dbReference type="GO" id="GO:0016491">
    <property type="term" value="F:oxidoreductase activity"/>
    <property type="evidence" value="ECO:0007669"/>
    <property type="project" value="UniProtKB-KW"/>
</dbReference>
<gene>
    <name evidence="6" type="ORF">K7X08_023142</name>
</gene>
<proteinExistence type="inferred from homology"/>
<evidence type="ECO:0000313" key="6">
    <source>
        <dbReference type="EMBL" id="KAJ8535422.1"/>
    </source>
</evidence>
<dbReference type="InterPro" id="IPR027443">
    <property type="entry name" value="IPNS-like_sf"/>
</dbReference>
<dbReference type="Proteomes" id="UP001152561">
    <property type="component" value="Unassembled WGS sequence"/>
</dbReference>
<dbReference type="InterPro" id="IPR050295">
    <property type="entry name" value="Plant_2OG-oxidoreductases"/>
</dbReference>
<dbReference type="InterPro" id="IPR005123">
    <property type="entry name" value="Oxoglu/Fe-dep_dioxygenase_dom"/>
</dbReference>
<dbReference type="PANTHER" id="PTHR47991">
    <property type="entry name" value="OXOGLUTARATE/IRON-DEPENDENT DIOXYGENASE"/>
    <property type="match status" value="1"/>
</dbReference>
<dbReference type="EMBL" id="JAJAGQ010000018">
    <property type="protein sequence ID" value="KAJ8535422.1"/>
    <property type="molecule type" value="Genomic_DNA"/>
</dbReference>
<evidence type="ECO:0000313" key="7">
    <source>
        <dbReference type="Proteomes" id="UP001152561"/>
    </source>
</evidence>
<accession>A0A9Q1LH20</accession>
<reference evidence="7" key="1">
    <citation type="journal article" date="2023" name="Proc. Natl. Acad. Sci. U.S.A.">
        <title>Genomic and structural basis for evolution of tropane alkaloid biosynthesis.</title>
        <authorList>
            <person name="Wanga Y.-J."/>
            <person name="Taina T."/>
            <person name="Yua J.-Y."/>
            <person name="Lia J."/>
            <person name="Xua B."/>
            <person name="Chenc J."/>
            <person name="D'Auriad J.C."/>
            <person name="Huanga J.-P."/>
            <person name="Huanga S.-X."/>
        </authorList>
    </citation>
    <scope>NUCLEOTIDE SEQUENCE [LARGE SCALE GENOMIC DNA]</scope>
    <source>
        <strain evidence="7">cv. KIB-2019</strain>
    </source>
</reference>
<dbReference type="GO" id="GO:0046872">
    <property type="term" value="F:metal ion binding"/>
    <property type="evidence" value="ECO:0007669"/>
    <property type="project" value="UniProtKB-KW"/>
</dbReference>